<keyword evidence="6" id="KW-1185">Reference proteome</keyword>
<dbReference type="SUPFAM" id="SSF100950">
    <property type="entry name" value="NagB/RpiA/CoA transferase-like"/>
    <property type="match status" value="1"/>
</dbReference>
<comment type="caution">
    <text evidence="5">The sequence shown here is derived from an EMBL/GenBank/DDBJ whole genome shotgun (WGS) entry which is preliminary data.</text>
</comment>
<organism evidence="5 6">
    <name type="scientific">Vibrio zhugei</name>
    <dbReference type="NCBI Taxonomy" id="2479546"/>
    <lineage>
        <taxon>Bacteria</taxon>
        <taxon>Pseudomonadati</taxon>
        <taxon>Pseudomonadota</taxon>
        <taxon>Gammaproteobacteria</taxon>
        <taxon>Vibrionales</taxon>
        <taxon>Vibrionaceae</taxon>
        <taxon>Vibrio</taxon>
    </lineage>
</organism>
<dbReference type="InterPro" id="IPR036388">
    <property type="entry name" value="WH-like_DNA-bd_sf"/>
</dbReference>
<dbReference type="Gene3D" id="1.10.10.10">
    <property type="entry name" value="Winged helix-like DNA-binding domain superfamily/Winged helix DNA-binding domain"/>
    <property type="match status" value="1"/>
</dbReference>
<name>A0ABV7CA08_9VIBR</name>
<dbReference type="InterPro" id="IPR037171">
    <property type="entry name" value="NagB/RpiA_transferase-like"/>
</dbReference>
<evidence type="ECO:0000256" key="2">
    <source>
        <dbReference type="ARBA" id="ARBA00023015"/>
    </source>
</evidence>
<dbReference type="InterPro" id="IPR001034">
    <property type="entry name" value="DeoR_HTH"/>
</dbReference>
<evidence type="ECO:0000313" key="6">
    <source>
        <dbReference type="Proteomes" id="UP001595384"/>
    </source>
</evidence>
<dbReference type="InterPro" id="IPR014036">
    <property type="entry name" value="DeoR-like_C"/>
</dbReference>
<dbReference type="PANTHER" id="PTHR30363">
    <property type="entry name" value="HTH-TYPE TRANSCRIPTIONAL REGULATOR SRLR-RELATED"/>
    <property type="match status" value="1"/>
</dbReference>
<reference evidence="6" key="1">
    <citation type="journal article" date="2019" name="Int. J. Syst. Evol. Microbiol.">
        <title>The Global Catalogue of Microorganisms (GCM) 10K type strain sequencing project: providing services to taxonomists for standard genome sequencing and annotation.</title>
        <authorList>
            <consortium name="The Broad Institute Genomics Platform"/>
            <consortium name="The Broad Institute Genome Sequencing Center for Infectious Disease"/>
            <person name="Wu L."/>
            <person name="Ma J."/>
        </authorList>
    </citation>
    <scope>NUCLEOTIDE SEQUENCE [LARGE SCALE GENOMIC DNA]</scope>
    <source>
        <strain evidence="6">KCTC 62784</strain>
    </source>
</reference>
<keyword evidence="2" id="KW-0805">Transcription regulation</keyword>
<sequence>MVKLSERQKHIMQWLHTSNSILPSGLMAQHFGVSVQTIRKDMNEMSDLGLVRRVHGGIRLPSDNDNLSFTNRELLHFAAKEHIAQQVAQALPPNSSIFLGIGTTPKQVAQALLDHSGLTVVTNNINVALILSRNPDIQVHLAGGLVRSSDEDTIGEVSTAFYRRFNIQYGIFGVGGISQHGRLLDFYAEEAHLNRAIIEHSQYCWLVADQHKYGRYAPVVSGQLSEIDRLFTDAVSTDLARLCHQYQVDVFHDTTHEFNQKE</sequence>
<dbReference type="Gene3D" id="3.30.750.70">
    <property type="entry name" value="4-hydroxybutyrate coenzyme like domains"/>
    <property type="match status" value="1"/>
</dbReference>
<dbReference type="PRINTS" id="PR00037">
    <property type="entry name" value="HTHLACR"/>
</dbReference>
<keyword evidence="1" id="KW-0678">Repressor</keyword>
<feature type="domain" description="HTH deoR-type" evidence="4">
    <location>
        <begin position="5"/>
        <end position="60"/>
    </location>
</feature>
<dbReference type="SMART" id="SM00420">
    <property type="entry name" value="HTH_DEOR"/>
    <property type="match status" value="1"/>
</dbReference>
<dbReference type="SUPFAM" id="SSF46785">
    <property type="entry name" value="Winged helix' DNA-binding domain"/>
    <property type="match status" value="1"/>
</dbReference>
<keyword evidence="3" id="KW-0804">Transcription</keyword>
<dbReference type="EMBL" id="JBHRSE010000060">
    <property type="protein sequence ID" value="MFC3024014.1"/>
    <property type="molecule type" value="Genomic_DNA"/>
</dbReference>
<dbReference type="InterPro" id="IPR036390">
    <property type="entry name" value="WH_DNA-bd_sf"/>
</dbReference>
<evidence type="ECO:0000259" key="4">
    <source>
        <dbReference type="PROSITE" id="PS51000"/>
    </source>
</evidence>
<evidence type="ECO:0000256" key="3">
    <source>
        <dbReference type="ARBA" id="ARBA00023163"/>
    </source>
</evidence>
<evidence type="ECO:0000256" key="1">
    <source>
        <dbReference type="ARBA" id="ARBA00022491"/>
    </source>
</evidence>
<proteinExistence type="predicted"/>
<accession>A0ABV7CA08</accession>
<dbReference type="PROSITE" id="PS51000">
    <property type="entry name" value="HTH_DEOR_2"/>
    <property type="match status" value="1"/>
</dbReference>
<dbReference type="Proteomes" id="UP001595384">
    <property type="component" value="Unassembled WGS sequence"/>
</dbReference>
<dbReference type="Pfam" id="PF00455">
    <property type="entry name" value="DeoRC"/>
    <property type="match status" value="1"/>
</dbReference>
<gene>
    <name evidence="5" type="ORF">ACFODT_09260</name>
</gene>
<dbReference type="InterPro" id="IPR050313">
    <property type="entry name" value="Carb_Metab_HTH_regulators"/>
</dbReference>
<evidence type="ECO:0000313" key="5">
    <source>
        <dbReference type="EMBL" id="MFC3024014.1"/>
    </source>
</evidence>
<dbReference type="PANTHER" id="PTHR30363:SF4">
    <property type="entry name" value="GLYCEROL-3-PHOSPHATE REGULON REPRESSOR"/>
    <property type="match status" value="1"/>
</dbReference>
<keyword evidence="5" id="KW-0238">DNA-binding</keyword>
<dbReference type="RefSeq" id="WP_199287103.1">
    <property type="nucleotide sequence ID" value="NZ_AP024911.1"/>
</dbReference>
<dbReference type="GO" id="GO:0003677">
    <property type="term" value="F:DNA binding"/>
    <property type="evidence" value="ECO:0007669"/>
    <property type="project" value="UniProtKB-KW"/>
</dbReference>
<dbReference type="Pfam" id="PF08220">
    <property type="entry name" value="HTH_DeoR"/>
    <property type="match status" value="1"/>
</dbReference>
<dbReference type="SMART" id="SM01134">
    <property type="entry name" value="DeoRC"/>
    <property type="match status" value="1"/>
</dbReference>
<protein>
    <submittedName>
        <fullName evidence="5">DeoR/GlpR family DNA-binding transcription regulator</fullName>
    </submittedName>
</protein>